<keyword evidence="3" id="KW-1133">Transmembrane helix</keyword>
<dbReference type="EnsemblMetazoa" id="G11488.1">
    <property type="protein sequence ID" value="G11488.1:cds"/>
    <property type="gene ID" value="G11488"/>
</dbReference>
<dbReference type="AlphaFoldDB" id="A0A8W8HXC4"/>
<feature type="compositionally biased region" description="Low complexity" evidence="2">
    <location>
        <begin position="158"/>
        <end position="167"/>
    </location>
</feature>
<evidence type="ECO:0000313" key="6">
    <source>
        <dbReference type="Proteomes" id="UP000005408"/>
    </source>
</evidence>
<evidence type="ECO:0000256" key="4">
    <source>
        <dbReference type="SAM" id="SignalP"/>
    </source>
</evidence>
<feature type="coiled-coil region" evidence="1">
    <location>
        <begin position="775"/>
        <end position="802"/>
    </location>
</feature>
<keyword evidence="6" id="KW-1185">Reference proteome</keyword>
<keyword evidence="3" id="KW-0812">Transmembrane</keyword>
<feature type="coiled-coil region" evidence="1">
    <location>
        <begin position="256"/>
        <end position="283"/>
    </location>
</feature>
<feature type="transmembrane region" description="Helical" evidence="3">
    <location>
        <begin position="197"/>
        <end position="220"/>
    </location>
</feature>
<dbReference type="Proteomes" id="UP000005408">
    <property type="component" value="Unassembled WGS sequence"/>
</dbReference>
<evidence type="ECO:0000256" key="1">
    <source>
        <dbReference type="SAM" id="Coils"/>
    </source>
</evidence>
<accession>A0A8W8HXC4</accession>
<sequence>MLRDVIIALIQLSLLCWRPYYSAVLPKWVYRVDSSCPNPSNFSQWIEASKRLNCYHNLTSTKRNEQAMVYHCLPSSFLNETVEFCGRNVPISPGSCPIYNYEIVQNTQPTSRNCTDFISGCPTNMFHSKEVYKHPACLKLNAQMRCFAAEENCTNESTTTTSFTPSERVTSMVTPNTSRISSDNDIDASSPDSIDTVFNLIGILAALCAVNIMALIYWILCKRKYNSYKCINQNKPPTSSDTEMSIPSKNCQEITEADLLTMKRNQEELYEKLQNNNASICSENGKRLRGLAETCIDAKRYQYKDFLQTLTEEITPDMFNNIKCRLKERKENNPDVVDSIHEPYDLLLHLEEKYNVFYNLKFLQGIFLSCKAWKLFDRCVAYAKTRGEEIEYFERRILESDHTKVTYIINCPNVSEYNLSELEKLRSILEVFTKGQYDDIIVAGVKTGCVIVTLMIRNCLIPKLRKLYTSEKGSMTCQWMLKLPLKYKLMKVMIQDDLIYMSDAFFSMDKLTAEANLSGGALKSVQEKKRIGFSLDKVHKTVECNDNLAITLEKSDLKKDIMIENEAQQLEEFTTFLERTSSCITDDTLHSMKTVLKDFMDPESVVKMNATRMLSELSELFKLQYNMSFLEWIFEKCGEHDLVEKCQKFSAGNHFQLECFNTSFIPRGGNQQLQFQLVVLELKSYTNEIQDLRKWVAKAILAHPGQVIMTALESEPIVVTFMMSKKHAKAIMKFLHTDDGQIAASRKRIKEILNNGQIIKIAKALNGSNFVHVRLRYQRNTCEKLEDNIRRATQRIIQHTGLSMEGKEICIRISDSKEKVRSIESSEHFFEKNKKCLLEEIEPMDILKSEIASLFDTNVTIKMENYESRKERADYFLGICINLPPDKREMVVKYLKKSIPKTDGDLNSKELGYVKCWIHKNRNSLLDEIDSDFIKTTLVHMEDVPTEVCNSLTDTKYGRRRMAQMFLEFVLKKDAYVLALHKTWKENGMDFEMTE</sequence>
<protein>
    <submittedName>
        <fullName evidence="5">Uncharacterized protein</fullName>
    </submittedName>
</protein>
<feature type="signal peptide" evidence="4">
    <location>
        <begin position="1"/>
        <end position="22"/>
    </location>
</feature>
<keyword evidence="1" id="KW-0175">Coiled coil</keyword>
<reference evidence="5" key="1">
    <citation type="submission" date="2022-08" db="UniProtKB">
        <authorList>
            <consortium name="EnsemblMetazoa"/>
        </authorList>
    </citation>
    <scope>IDENTIFICATION</scope>
    <source>
        <strain evidence="5">05x7-T-G4-1.051#20</strain>
    </source>
</reference>
<feature type="compositionally biased region" description="Polar residues" evidence="2">
    <location>
        <begin position="168"/>
        <end position="183"/>
    </location>
</feature>
<proteinExistence type="predicted"/>
<keyword evidence="4" id="KW-0732">Signal</keyword>
<evidence type="ECO:0000313" key="5">
    <source>
        <dbReference type="EnsemblMetazoa" id="G11488.1:cds"/>
    </source>
</evidence>
<evidence type="ECO:0000256" key="3">
    <source>
        <dbReference type="SAM" id="Phobius"/>
    </source>
</evidence>
<keyword evidence="3" id="KW-0472">Membrane</keyword>
<dbReference type="OrthoDB" id="6152451at2759"/>
<organism evidence="5 6">
    <name type="scientific">Magallana gigas</name>
    <name type="common">Pacific oyster</name>
    <name type="synonym">Crassostrea gigas</name>
    <dbReference type="NCBI Taxonomy" id="29159"/>
    <lineage>
        <taxon>Eukaryota</taxon>
        <taxon>Metazoa</taxon>
        <taxon>Spiralia</taxon>
        <taxon>Lophotrochozoa</taxon>
        <taxon>Mollusca</taxon>
        <taxon>Bivalvia</taxon>
        <taxon>Autobranchia</taxon>
        <taxon>Pteriomorphia</taxon>
        <taxon>Ostreida</taxon>
        <taxon>Ostreoidea</taxon>
        <taxon>Ostreidae</taxon>
        <taxon>Magallana</taxon>
    </lineage>
</organism>
<dbReference type="InterPro" id="IPR011029">
    <property type="entry name" value="DEATH-like_dom_sf"/>
</dbReference>
<feature type="region of interest" description="Disordered" evidence="2">
    <location>
        <begin position="158"/>
        <end position="186"/>
    </location>
</feature>
<name>A0A8W8HXC4_MAGGI</name>
<evidence type="ECO:0000256" key="2">
    <source>
        <dbReference type="SAM" id="MobiDB-lite"/>
    </source>
</evidence>
<dbReference type="Gene3D" id="1.10.533.10">
    <property type="entry name" value="Death Domain, Fas"/>
    <property type="match status" value="2"/>
</dbReference>
<feature type="chain" id="PRO_5036470103" evidence="4">
    <location>
        <begin position="23"/>
        <end position="995"/>
    </location>
</feature>